<feature type="compositionally biased region" description="Basic residues" evidence="1">
    <location>
        <begin position="1"/>
        <end position="11"/>
    </location>
</feature>
<sequence>MEKEKRRKKEMMRRMFAPGGLIFRSQREESCRGDGGKWKNLKNTTATTEQEEPREPEEPPRSLWPVSSNGEPVIISVQPLHPLPEQPEPSDPPTPDPTSAPSTEDSVGGGEEVEEAPPLQPEIFTDPKTASEETSEPGASGETAPSRSLAPWISKPLQWKFNRDMKKSYERERKYGHQLISLKNPKRLICVAEHEQNLRQTLREKHEKLEKKWNK</sequence>
<feature type="compositionally biased region" description="Basic and acidic residues" evidence="1">
    <location>
        <begin position="51"/>
        <end position="60"/>
    </location>
</feature>
<evidence type="ECO:0000313" key="2">
    <source>
        <dbReference type="EMBL" id="KAG9274732.1"/>
    </source>
</evidence>
<organism evidence="2 3">
    <name type="scientific">Astyanax mexicanus</name>
    <name type="common">Blind cave fish</name>
    <name type="synonym">Astyanax fasciatus mexicanus</name>
    <dbReference type="NCBI Taxonomy" id="7994"/>
    <lineage>
        <taxon>Eukaryota</taxon>
        <taxon>Metazoa</taxon>
        <taxon>Chordata</taxon>
        <taxon>Craniata</taxon>
        <taxon>Vertebrata</taxon>
        <taxon>Euteleostomi</taxon>
        <taxon>Actinopterygii</taxon>
        <taxon>Neopterygii</taxon>
        <taxon>Teleostei</taxon>
        <taxon>Ostariophysi</taxon>
        <taxon>Characiformes</taxon>
        <taxon>Characoidei</taxon>
        <taxon>Acestrorhamphidae</taxon>
        <taxon>Acestrorhamphinae</taxon>
        <taxon>Astyanax</taxon>
    </lineage>
</organism>
<dbReference type="Proteomes" id="UP000752171">
    <property type="component" value="Unassembled WGS sequence"/>
</dbReference>
<comment type="caution">
    <text evidence="2">The sequence shown here is derived from an EMBL/GenBank/DDBJ whole genome shotgun (WGS) entry which is preliminary data.</text>
</comment>
<name>A0A8T2LY59_ASTMX</name>
<protein>
    <submittedName>
        <fullName evidence="2">Proteoglycan 4-like</fullName>
    </submittedName>
</protein>
<feature type="compositionally biased region" description="Basic and acidic residues" evidence="1">
    <location>
        <begin position="25"/>
        <end position="37"/>
    </location>
</feature>
<feature type="compositionally biased region" description="Pro residues" evidence="1">
    <location>
        <begin position="81"/>
        <end position="98"/>
    </location>
</feature>
<dbReference type="AlphaFoldDB" id="A0A8T2LY59"/>
<evidence type="ECO:0000256" key="1">
    <source>
        <dbReference type="SAM" id="MobiDB-lite"/>
    </source>
</evidence>
<feature type="region of interest" description="Disordered" evidence="1">
    <location>
        <begin position="1"/>
        <end position="155"/>
    </location>
</feature>
<evidence type="ECO:0000313" key="3">
    <source>
        <dbReference type="Proteomes" id="UP000752171"/>
    </source>
</evidence>
<proteinExistence type="predicted"/>
<dbReference type="EMBL" id="JAICCE010000008">
    <property type="protein sequence ID" value="KAG9274732.1"/>
    <property type="molecule type" value="Genomic_DNA"/>
</dbReference>
<reference evidence="2 3" key="1">
    <citation type="submission" date="2021-07" db="EMBL/GenBank/DDBJ databases">
        <authorList>
            <person name="Imarazene B."/>
            <person name="Zahm M."/>
            <person name="Klopp C."/>
            <person name="Cabau C."/>
            <person name="Beille S."/>
            <person name="Jouanno E."/>
            <person name="Castinel A."/>
            <person name="Lluch J."/>
            <person name="Gil L."/>
            <person name="Kuchtly C."/>
            <person name="Lopez Roques C."/>
            <person name="Donnadieu C."/>
            <person name="Parrinello H."/>
            <person name="Journot L."/>
            <person name="Du K."/>
            <person name="Schartl M."/>
            <person name="Retaux S."/>
            <person name="Guiguen Y."/>
        </authorList>
    </citation>
    <scope>NUCLEOTIDE SEQUENCE [LARGE SCALE GENOMIC DNA]</scope>
    <source>
        <strain evidence="2">Pach_M1</strain>
        <tissue evidence="2">Testis</tissue>
    </source>
</reference>
<accession>A0A8T2LY59</accession>
<gene>
    <name evidence="2" type="ORF">AMEX_G11778</name>
</gene>